<reference evidence="1 2" key="1">
    <citation type="submission" date="2017-04" db="EMBL/GenBank/DDBJ databases">
        <authorList>
            <person name="Afonso C.L."/>
            <person name="Miller P.J."/>
            <person name="Scott M.A."/>
            <person name="Spackman E."/>
            <person name="Goraichik I."/>
            <person name="Dimitrov K.M."/>
            <person name="Suarez D.L."/>
            <person name="Swayne D.E."/>
        </authorList>
    </citation>
    <scope>NUCLEOTIDE SEQUENCE [LARGE SCALE GENOMIC DNA]</scope>
    <source>
        <strain evidence="1 2">DSM 13146</strain>
    </source>
</reference>
<keyword evidence="2" id="KW-1185">Reference proteome</keyword>
<protein>
    <submittedName>
        <fullName evidence="1">Uncharacterized protein</fullName>
    </submittedName>
</protein>
<evidence type="ECO:0000313" key="2">
    <source>
        <dbReference type="Proteomes" id="UP000192783"/>
    </source>
</evidence>
<sequence length="184" mass="20536">MGPQEVIKISWLPEARLVHAIGFVGDHSVPAESLFWQGNEGPVKVVKTYNDILAGFFDQEVRVRSAILVVIMKPPLQRHAGRQRSLTGKTWPSFQAEPVSGKENSLTPVAHGTSRTLPVGRDIQILHPKFGRLFGGCDHIFPLSLGEMKRQEKVKKNRRNSSSCWEEIVCSLLWHINGPVLLIG</sequence>
<dbReference type="Proteomes" id="UP000192783">
    <property type="component" value="Unassembled WGS sequence"/>
</dbReference>
<dbReference type="EMBL" id="FWXF01000010">
    <property type="protein sequence ID" value="SMC24379.1"/>
    <property type="molecule type" value="Genomic_DNA"/>
</dbReference>
<name>A0A1W1XK80_9BACT</name>
<proteinExistence type="predicted"/>
<organism evidence="1 2">
    <name type="scientific">Desulfacinum hydrothermale DSM 13146</name>
    <dbReference type="NCBI Taxonomy" id="1121390"/>
    <lineage>
        <taxon>Bacteria</taxon>
        <taxon>Pseudomonadati</taxon>
        <taxon>Thermodesulfobacteriota</taxon>
        <taxon>Syntrophobacteria</taxon>
        <taxon>Syntrophobacterales</taxon>
        <taxon>Syntrophobacteraceae</taxon>
        <taxon>Desulfacinum</taxon>
    </lineage>
</organism>
<gene>
    <name evidence="1" type="ORF">SAMN02746041_01977</name>
</gene>
<accession>A0A1W1XK80</accession>
<evidence type="ECO:0000313" key="1">
    <source>
        <dbReference type="EMBL" id="SMC24379.1"/>
    </source>
</evidence>
<dbReference type="AlphaFoldDB" id="A0A1W1XK80"/>